<dbReference type="AlphaFoldDB" id="F8K341"/>
<dbReference type="KEGG" id="sct:SCAT_0161"/>
<dbReference type="SUPFAM" id="SSF51905">
    <property type="entry name" value="FAD/NAD(P)-binding domain"/>
    <property type="match status" value="1"/>
</dbReference>
<dbReference type="Gene3D" id="3.50.50.60">
    <property type="entry name" value="FAD/NAD(P)-binding domain"/>
    <property type="match status" value="2"/>
</dbReference>
<organism evidence="1 2">
    <name type="scientific">Streptantibioticus cattleyicolor (strain ATCC 35852 / DSM 46488 / JCM 4925 / NBRC 14057 / NRRL 8057)</name>
    <name type="common">Streptomyces cattleya</name>
    <dbReference type="NCBI Taxonomy" id="1003195"/>
    <lineage>
        <taxon>Bacteria</taxon>
        <taxon>Bacillati</taxon>
        <taxon>Actinomycetota</taxon>
        <taxon>Actinomycetes</taxon>
        <taxon>Kitasatosporales</taxon>
        <taxon>Streptomycetaceae</taxon>
        <taxon>Streptantibioticus</taxon>
    </lineage>
</organism>
<keyword evidence="1" id="KW-0560">Oxidoreductase</keyword>
<dbReference type="KEGG" id="scy:SCATT_01700"/>
<dbReference type="GO" id="GO:0004497">
    <property type="term" value="F:monooxygenase activity"/>
    <property type="evidence" value="ECO:0007669"/>
    <property type="project" value="UniProtKB-KW"/>
</dbReference>
<dbReference type="InterPro" id="IPR036188">
    <property type="entry name" value="FAD/NAD-bd_sf"/>
</dbReference>
<gene>
    <name evidence="1" type="ordered locus">SCATT_01700</name>
</gene>
<dbReference type="PANTHER" id="PTHR42877">
    <property type="entry name" value="L-ORNITHINE N(5)-MONOOXYGENASE-RELATED"/>
    <property type="match status" value="1"/>
</dbReference>
<name>F8K341_STREN</name>
<dbReference type="HOGENOM" id="CLU_006937_7_1_11"/>
<dbReference type="InterPro" id="IPR051209">
    <property type="entry name" value="FAD-bind_Monooxygenase_sf"/>
</dbReference>
<keyword evidence="2" id="KW-1185">Reference proteome</keyword>
<dbReference type="Proteomes" id="UP000007842">
    <property type="component" value="Chromosome"/>
</dbReference>
<accession>F8K341</accession>
<evidence type="ECO:0000313" key="1">
    <source>
        <dbReference type="EMBL" id="AEW92541.1"/>
    </source>
</evidence>
<dbReference type="eggNOG" id="COG2072">
    <property type="taxonomic scope" value="Bacteria"/>
</dbReference>
<dbReference type="PANTHER" id="PTHR42877:SF4">
    <property type="entry name" value="FAD_NAD(P)-BINDING DOMAIN-CONTAINING PROTEIN-RELATED"/>
    <property type="match status" value="1"/>
</dbReference>
<dbReference type="Pfam" id="PF13738">
    <property type="entry name" value="Pyr_redox_3"/>
    <property type="match status" value="1"/>
</dbReference>
<dbReference type="PATRIC" id="fig|1003195.11.peg.1808"/>
<sequence>MSGLGAAIRLRQAGITDFVVLERFHDVGGTWRDNRYPGAACDVPGHLYAYSFAPAPRWRSTLPKAEEIHTYLRDCVTDFGLEPHLRLNSPVDEARWDGTEMRWHIQAAGRRYLSRFLITATGLLSEPHVPELPGLGTFRGAVLHTARWDDTCDFDGKRVALIGTGASAVQCVPHLAASAAALDVYQRSPPWVLPRLQRPVTATERSLYRRSPVLRRLVRTAVYWLRESWLLCFAGPVHRAVSTCVAGLARAHMRRQIPERDLRRRLTPAYPLGCKRVLLSNDYYPALRRAGVELVTDPISEITDSSVVTRAGTARPADVIVLATGFRVDRPAIARRIVGQGRRRLSDAWSDGMAADRNIMVAGFPNMFLLLGPNSGLGHASLTLLLEAQLDYVLDCLARMSRRGLAQVEVLPETQRAYTARLHQYVQRTLWLPHLCRSWYLDPRNGHNTAVWPRSVRSYRAMTRRFSFDGHRVHTQDR</sequence>
<accession>G8X1L1</accession>
<dbReference type="EMBL" id="CP003219">
    <property type="protein sequence ID" value="AEW92541.1"/>
    <property type="molecule type" value="Genomic_DNA"/>
</dbReference>
<reference evidence="2" key="1">
    <citation type="submission" date="2011-12" db="EMBL/GenBank/DDBJ databases">
        <title>Complete genome sequence of Streptomyces cattleya strain DSM 46488.</title>
        <authorList>
            <person name="Ou H.-Y."/>
            <person name="Li P."/>
            <person name="Zhao C."/>
            <person name="O'Hagan D."/>
            <person name="Deng Z."/>
        </authorList>
    </citation>
    <scope>NUCLEOTIDE SEQUENCE [LARGE SCALE GENOMIC DNA]</scope>
    <source>
        <strain evidence="2">ATCC 35852 / DSM 46488 / JCM 4925 / NBRC 14057 / NRRL 8057</strain>
    </source>
</reference>
<proteinExistence type="predicted"/>
<evidence type="ECO:0000313" key="2">
    <source>
        <dbReference type="Proteomes" id="UP000007842"/>
    </source>
</evidence>
<keyword evidence="1" id="KW-0503">Monooxygenase</keyword>
<protein>
    <submittedName>
        <fullName evidence="1">Putative flavin-binding monooxygenase</fullName>
    </submittedName>
</protein>
<dbReference type="STRING" id="1003195.SCATT_01700"/>